<keyword evidence="9" id="KW-1185">Reference proteome</keyword>
<dbReference type="SUPFAM" id="SSF103473">
    <property type="entry name" value="MFS general substrate transporter"/>
    <property type="match status" value="1"/>
</dbReference>
<protein>
    <submittedName>
        <fullName evidence="8">MFS transporter</fullName>
    </submittedName>
</protein>
<dbReference type="GO" id="GO:0022857">
    <property type="term" value="F:transmembrane transporter activity"/>
    <property type="evidence" value="ECO:0007669"/>
    <property type="project" value="InterPro"/>
</dbReference>
<keyword evidence="2" id="KW-1003">Cell membrane</keyword>
<feature type="transmembrane region" description="Helical" evidence="7">
    <location>
        <begin position="424"/>
        <end position="443"/>
    </location>
</feature>
<comment type="caution">
    <text evidence="8">The sequence shown here is derived from an EMBL/GenBank/DDBJ whole genome shotgun (WGS) entry which is preliminary data.</text>
</comment>
<feature type="transmembrane region" description="Helical" evidence="7">
    <location>
        <begin position="64"/>
        <end position="88"/>
    </location>
</feature>
<dbReference type="InterPro" id="IPR036259">
    <property type="entry name" value="MFS_trans_sf"/>
</dbReference>
<dbReference type="Proteomes" id="UP000660339">
    <property type="component" value="Unassembled WGS sequence"/>
</dbReference>
<dbReference type="CDD" id="cd06173">
    <property type="entry name" value="MFS_MefA_like"/>
    <property type="match status" value="1"/>
</dbReference>
<dbReference type="RefSeq" id="WP_166381211.1">
    <property type="nucleotide sequence ID" value="NZ_BAAATT010000001.1"/>
</dbReference>
<evidence type="ECO:0000313" key="8">
    <source>
        <dbReference type="EMBL" id="GIG14132.1"/>
    </source>
</evidence>
<feature type="transmembrane region" description="Helical" evidence="7">
    <location>
        <begin position="340"/>
        <end position="367"/>
    </location>
</feature>
<evidence type="ECO:0000256" key="7">
    <source>
        <dbReference type="SAM" id="Phobius"/>
    </source>
</evidence>
<dbReference type="AlphaFoldDB" id="A0A8J3PEH2"/>
<proteinExistence type="predicted"/>
<feature type="transmembrane region" description="Helical" evidence="7">
    <location>
        <begin position="306"/>
        <end position="328"/>
    </location>
</feature>
<comment type="subcellular location">
    <subcellularLocation>
        <location evidence="1">Cell membrane</location>
        <topology evidence="1">Multi-pass membrane protein</topology>
    </subcellularLocation>
</comment>
<feature type="transmembrane region" description="Helical" evidence="7">
    <location>
        <begin position="192"/>
        <end position="211"/>
    </location>
</feature>
<evidence type="ECO:0000256" key="2">
    <source>
        <dbReference type="ARBA" id="ARBA00022475"/>
    </source>
</evidence>
<evidence type="ECO:0000256" key="4">
    <source>
        <dbReference type="ARBA" id="ARBA00022989"/>
    </source>
</evidence>
<evidence type="ECO:0000313" key="9">
    <source>
        <dbReference type="Proteomes" id="UP000660339"/>
    </source>
</evidence>
<dbReference type="PANTHER" id="PTHR23513:SF17">
    <property type="entry name" value="MEMBRANE PROTEIN"/>
    <property type="match status" value="1"/>
</dbReference>
<dbReference type="InterPro" id="IPR011701">
    <property type="entry name" value="MFS"/>
</dbReference>
<feature type="transmembrane region" description="Helical" evidence="7">
    <location>
        <begin position="400"/>
        <end position="417"/>
    </location>
</feature>
<dbReference type="Gene3D" id="1.20.1250.20">
    <property type="entry name" value="MFS general substrate transporter like domains"/>
    <property type="match status" value="1"/>
</dbReference>
<dbReference type="PANTHER" id="PTHR23513">
    <property type="entry name" value="INTEGRAL MEMBRANE EFFLUX PROTEIN-RELATED"/>
    <property type="match status" value="1"/>
</dbReference>
<feature type="compositionally biased region" description="Low complexity" evidence="6">
    <location>
        <begin position="451"/>
        <end position="463"/>
    </location>
</feature>
<evidence type="ECO:0000256" key="1">
    <source>
        <dbReference type="ARBA" id="ARBA00004651"/>
    </source>
</evidence>
<name>A0A8J3PEH2_9ACTN</name>
<organism evidence="8 9">
    <name type="scientific">Catellatospora methionotrophica</name>
    <dbReference type="NCBI Taxonomy" id="121620"/>
    <lineage>
        <taxon>Bacteria</taxon>
        <taxon>Bacillati</taxon>
        <taxon>Actinomycetota</taxon>
        <taxon>Actinomycetes</taxon>
        <taxon>Micromonosporales</taxon>
        <taxon>Micromonosporaceae</taxon>
        <taxon>Catellatospora</taxon>
    </lineage>
</organism>
<dbReference type="GO" id="GO:0005886">
    <property type="term" value="C:plasma membrane"/>
    <property type="evidence" value="ECO:0007669"/>
    <property type="project" value="UniProtKB-SubCell"/>
</dbReference>
<evidence type="ECO:0000256" key="5">
    <source>
        <dbReference type="ARBA" id="ARBA00023136"/>
    </source>
</evidence>
<keyword evidence="3 7" id="KW-0812">Transmembrane</keyword>
<evidence type="ECO:0000256" key="3">
    <source>
        <dbReference type="ARBA" id="ARBA00022692"/>
    </source>
</evidence>
<gene>
    <name evidence="8" type="ORF">Cme02nite_24640</name>
</gene>
<reference evidence="8" key="1">
    <citation type="submission" date="2021-01" db="EMBL/GenBank/DDBJ databases">
        <title>Whole genome shotgun sequence of Catellatospora methionotrophica NBRC 14553.</title>
        <authorList>
            <person name="Komaki H."/>
            <person name="Tamura T."/>
        </authorList>
    </citation>
    <scope>NUCLEOTIDE SEQUENCE</scope>
    <source>
        <strain evidence="8">NBRC 14553</strain>
    </source>
</reference>
<dbReference type="EMBL" id="BONJ01000008">
    <property type="protein sequence ID" value="GIG14132.1"/>
    <property type="molecule type" value="Genomic_DNA"/>
</dbReference>
<evidence type="ECO:0000256" key="6">
    <source>
        <dbReference type="SAM" id="MobiDB-lite"/>
    </source>
</evidence>
<feature type="transmembrane region" description="Helical" evidence="7">
    <location>
        <begin position="268"/>
        <end position="286"/>
    </location>
</feature>
<dbReference type="Pfam" id="PF07690">
    <property type="entry name" value="MFS_1"/>
    <property type="match status" value="1"/>
</dbReference>
<feature type="region of interest" description="Disordered" evidence="6">
    <location>
        <begin position="451"/>
        <end position="478"/>
    </location>
</feature>
<feature type="transmembrane region" description="Helical" evidence="7">
    <location>
        <begin position="158"/>
        <end position="186"/>
    </location>
</feature>
<sequence>MPHPVMPNTVPTPKVAATSRAILAGAPFRRLLGVRLTSQIADGWFQAGLAGSLLFNPDRQSSPVAIAAGFAILLLPYSLLGPYVGVLLDRWDRRASLSNANLARAAMVLPAAALLWSGAQGLGFAVCALIVIAINRFFLAGLSAALPHVVEERKLVPANALASTLGTICYSIGLFTAASVVALGVVGTDRHGYGFIAATAALGYLVSGLLARRFFRRDELGPLAHERTTTKLTAAVGEVFRGMIGGARHLAQRRKALRIMVLQSAYRLLYGVLTLAVLLLYSRYFGHSTDRAEQLSSGAATSMGQLGLVVLSGAAGAALAAVITPLAVRWWDARRWLSGVVAGVGVVVLVFGLPFVAPLLLVAVFLVNVASQSMKIIVDATIQRECLDEFRGRIFSVNDTAFNLCFVTGLFVAAVALPPNGRSALGLVITATAFVLLAAWYWFATARATSGAPAPSTSAGTTPLDPTEPAATEPLHKP</sequence>
<keyword evidence="5 7" id="KW-0472">Membrane</keyword>
<feature type="transmembrane region" description="Helical" evidence="7">
    <location>
        <begin position="122"/>
        <end position="146"/>
    </location>
</feature>
<keyword evidence="4 7" id="KW-1133">Transmembrane helix</keyword>
<accession>A0A8J3PEH2</accession>